<proteinExistence type="predicted"/>
<protein>
    <submittedName>
        <fullName evidence="1">Uncharacterized protein</fullName>
    </submittedName>
</protein>
<evidence type="ECO:0000313" key="2">
    <source>
        <dbReference type="Proteomes" id="UP000006251"/>
    </source>
</evidence>
<dbReference type="Proteomes" id="UP000006251">
    <property type="component" value="Unassembled WGS sequence"/>
</dbReference>
<sequence>MLTAELFVCASILGMGLHYVLPLFGCKFSHVWFSVVENLIV</sequence>
<organism evidence="1 2">
    <name type="scientific">Brumicola pallidula DSM 14239 = ACAM 615</name>
    <dbReference type="NCBI Taxonomy" id="1121922"/>
    <lineage>
        <taxon>Bacteria</taxon>
        <taxon>Pseudomonadati</taxon>
        <taxon>Pseudomonadota</taxon>
        <taxon>Gammaproteobacteria</taxon>
        <taxon>Alteromonadales</taxon>
        <taxon>Alteromonadaceae</taxon>
        <taxon>Brumicola</taxon>
    </lineage>
</organism>
<keyword evidence="2" id="KW-1185">Reference proteome</keyword>
<comment type="caution">
    <text evidence="1">The sequence shown here is derived from an EMBL/GenBank/DDBJ whole genome shotgun (WGS) entry which is preliminary data.</text>
</comment>
<name>K6ZER3_9ALTE</name>
<reference evidence="2" key="1">
    <citation type="journal article" date="2014" name="Environ. Microbiol.">
        <title>Comparative genomics of the marine bacterial genus Glaciecola reveals the high degree of genomic diversity and genomic characteristic for cold adaptation.</title>
        <authorList>
            <person name="Qin Q.L."/>
            <person name="Xie B.B."/>
            <person name="Yu Y."/>
            <person name="Shu Y.L."/>
            <person name="Rong J.C."/>
            <person name="Zhang Y.J."/>
            <person name="Zhao D.L."/>
            <person name="Chen X.L."/>
            <person name="Zhang X.Y."/>
            <person name="Chen B."/>
            <person name="Zhou B.C."/>
            <person name="Zhang Y.Z."/>
        </authorList>
    </citation>
    <scope>NUCLEOTIDE SEQUENCE [LARGE SCALE GENOMIC DNA]</scope>
    <source>
        <strain evidence="2">ACAM 615</strain>
    </source>
</reference>
<dbReference type="EMBL" id="BAEQ01000013">
    <property type="protein sequence ID" value="GAC27418.1"/>
    <property type="molecule type" value="Genomic_DNA"/>
</dbReference>
<dbReference type="AlphaFoldDB" id="K6ZER3"/>
<gene>
    <name evidence="1" type="ORF">GPAL_0538</name>
</gene>
<evidence type="ECO:0000313" key="1">
    <source>
        <dbReference type="EMBL" id="GAC27418.1"/>
    </source>
</evidence>
<accession>K6ZER3</accession>